<keyword evidence="8" id="KW-0067">ATP-binding</keyword>
<evidence type="ECO:0000256" key="11">
    <source>
        <dbReference type="ARBA" id="ARBA00029766"/>
    </source>
</evidence>
<evidence type="ECO:0000256" key="7">
    <source>
        <dbReference type="ARBA" id="ARBA00022777"/>
    </source>
</evidence>
<dbReference type="Gene3D" id="3.30.70.560">
    <property type="entry name" value="7,8-Dihydro-6-hydroxymethylpterin-pyrophosphokinase HPPK"/>
    <property type="match status" value="1"/>
</dbReference>
<organism evidence="14 15">
    <name type="scientific">Kistimonas scapharcae</name>
    <dbReference type="NCBI Taxonomy" id="1036133"/>
    <lineage>
        <taxon>Bacteria</taxon>
        <taxon>Pseudomonadati</taxon>
        <taxon>Pseudomonadota</taxon>
        <taxon>Gammaproteobacteria</taxon>
        <taxon>Oceanospirillales</taxon>
        <taxon>Endozoicomonadaceae</taxon>
        <taxon>Kistimonas</taxon>
    </lineage>
</organism>
<keyword evidence="7" id="KW-0418">Kinase</keyword>
<evidence type="ECO:0000256" key="10">
    <source>
        <dbReference type="ARBA" id="ARBA00029409"/>
    </source>
</evidence>
<dbReference type="Proteomes" id="UP001500604">
    <property type="component" value="Unassembled WGS sequence"/>
</dbReference>
<name>A0ABP8V0B8_9GAMM</name>
<evidence type="ECO:0000256" key="6">
    <source>
        <dbReference type="ARBA" id="ARBA00022741"/>
    </source>
</evidence>
<feature type="domain" description="7,8-dihydro-6-hydroxymethylpterin-pyrophosphokinase" evidence="13">
    <location>
        <begin position="7"/>
        <end position="102"/>
    </location>
</feature>
<dbReference type="RefSeq" id="WP_345194359.1">
    <property type="nucleotide sequence ID" value="NZ_BAABFL010000089.1"/>
</dbReference>
<evidence type="ECO:0000256" key="2">
    <source>
        <dbReference type="ARBA" id="ARBA00005810"/>
    </source>
</evidence>
<evidence type="ECO:0000313" key="15">
    <source>
        <dbReference type="Proteomes" id="UP001500604"/>
    </source>
</evidence>
<evidence type="ECO:0000256" key="5">
    <source>
        <dbReference type="ARBA" id="ARBA00022679"/>
    </source>
</evidence>
<comment type="similarity">
    <text evidence="2">Belongs to the HPPK family.</text>
</comment>
<evidence type="ECO:0000313" key="14">
    <source>
        <dbReference type="EMBL" id="GAA4648666.1"/>
    </source>
</evidence>
<keyword evidence="6" id="KW-0547">Nucleotide-binding</keyword>
<dbReference type="NCBIfam" id="TIGR01498">
    <property type="entry name" value="folK"/>
    <property type="match status" value="1"/>
</dbReference>
<evidence type="ECO:0000256" key="12">
    <source>
        <dbReference type="ARBA" id="ARBA00033413"/>
    </source>
</evidence>
<protein>
    <recommendedName>
        <fullName evidence="4">2-amino-4-hydroxy-6-hydroxymethyldihydropteridine pyrophosphokinase</fullName>
        <ecNumber evidence="3">2.7.6.3</ecNumber>
    </recommendedName>
    <alternativeName>
        <fullName evidence="11">6-hydroxymethyl-7,8-dihydropterin pyrophosphokinase</fullName>
    </alternativeName>
    <alternativeName>
        <fullName evidence="12">7,8-dihydro-6-hydroxymethylpterin-pyrophosphokinase</fullName>
    </alternativeName>
</protein>
<evidence type="ECO:0000256" key="1">
    <source>
        <dbReference type="ARBA" id="ARBA00005051"/>
    </source>
</evidence>
<comment type="pathway">
    <text evidence="1">Cofactor biosynthesis; tetrahydrofolate biosynthesis; 2-amino-4-hydroxy-6-hydroxymethyl-7,8-dihydropteridine diphosphate from 7,8-dihydroneopterin triphosphate: step 4/4.</text>
</comment>
<dbReference type="InterPro" id="IPR035907">
    <property type="entry name" value="Hppk_sf"/>
</dbReference>
<sequence length="183" mass="20170">MTQYALLGLGSNVDPEQHIAAMVSALSERFGQLWISSVTRTHPVGVENADDFLNVVVGIQTSMNGRELKAWTKQQEKLLGRDHANPMEHRRACVADMDILALWDGKDSLVDASEFVNEPFFLALADEALDLMEKKDAAWAETFSSSPMEDRVSLFLQDGRSFGLSPVQMSPIVASGRQRSSNG</sequence>
<evidence type="ECO:0000256" key="4">
    <source>
        <dbReference type="ARBA" id="ARBA00016218"/>
    </source>
</evidence>
<evidence type="ECO:0000256" key="3">
    <source>
        <dbReference type="ARBA" id="ARBA00013253"/>
    </source>
</evidence>
<proteinExistence type="inferred from homology"/>
<evidence type="ECO:0000256" key="8">
    <source>
        <dbReference type="ARBA" id="ARBA00022840"/>
    </source>
</evidence>
<evidence type="ECO:0000256" key="9">
    <source>
        <dbReference type="ARBA" id="ARBA00022909"/>
    </source>
</evidence>
<evidence type="ECO:0000259" key="13">
    <source>
        <dbReference type="Pfam" id="PF01288"/>
    </source>
</evidence>
<keyword evidence="15" id="KW-1185">Reference proteome</keyword>
<comment type="caution">
    <text evidence="14">The sequence shown here is derived from an EMBL/GenBank/DDBJ whole genome shotgun (WGS) entry which is preliminary data.</text>
</comment>
<accession>A0ABP8V0B8</accession>
<dbReference type="Pfam" id="PF01288">
    <property type="entry name" value="HPPK"/>
    <property type="match status" value="1"/>
</dbReference>
<dbReference type="SUPFAM" id="SSF55083">
    <property type="entry name" value="6-hydroxymethyl-7,8-dihydropterin pyrophosphokinase, HPPK"/>
    <property type="match status" value="1"/>
</dbReference>
<gene>
    <name evidence="14" type="ORF">GCM10023116_09360</name>
</gene>
<keyword evidence="5" id="KW-0808">Transferase</keyword>
<dbReference type="InterPro" id="IPR000550">
    <property type="entry name" value="Hppk"/>
</dbReference>
<dbReference type="PANTHER" id="PTHR43071">
    <property type="entry name" value="2-AMINO-4-HYDROXY-6-HYDROXYMETHYLDIHYDROPTERIDINE PYROPHOSPHOKINASE"/>
    <property type="match status" value="1"/>
</dbReference>
<dbReference type="PANTHER" id="PTHR43071:SF1">
    <property type="entry name" value="2-AMINO-4-HYDROXY-6-HYDROXYMETHYLDIHYDROPTERIDINE PYROPHOSPHOKINASE"/>
    <property type="match status" value="1"/>
</dbReference>
<dbReference type="EC" id="2.7.6.3" evidence="3"/>
<comment type="function">
    <text evidence="10">Catalyzes the transfer of pyrophosphate from adenosine triphosphate (ATP) to 6-hydroxymethyl-7,8-dihydropterin, an enzymatic step in folate biosynthesis pathway.</text>
</comment>
<keyword evidence="9" id="KW-0289">Folate biosynthesis</keyword>
<dbReference type="EMBL" id="BAABFL010000089">
    <property type="protein sequence ID" value="GAA4648666.1"/>
    <property type="molecule type" value="Genomic_DNA"/>
</dbReference>
<reference evidence="15" key="1">
    <citation type="journal article" date="2019" name="Int. J. Syst. Evol. Microbiol.">
        <title>The Global Catalogue of Microorganisms (GCM) 10K type strain sequencing project: providing services to taxonomists for standard genome sequencing and annotation.</title>
        <authorList>
            <consortium name="The Broad Institute Genomics Platform"/>
            <consortium name="The Broad Institute Genome Sequencing Center for Infectious Disease"/>
            <person name="Wu L."/>
            <person name="Ma J."/>
        </authorList>
    </citation>
    <scope>NUCLEOTIDE SEQUENCE [LARGE SCALE GENOMIC DNA]</scope>
    <source>
        <strain evidence="15">JCM 17805</strain>
    </source>
</reference>